<accession>A0A3P8E6F3</accession>
<organism evidence="4 5">
    <name type="scientific">Heligmosomoides polygyrus</name>
    <name type="common">Parasitic roundworm</name>
    <dbReference type="NCBI Taxonomy" id="6339"/>
    <lineage>
        <taxon>Eukaryota</taxon>
        <taxon>Metazoa</taxon>
        <taxon>Ecdysozoa</taxon>
        <taxon>Nematoda</taxon>
        <taxon>Chromadorea</taxon>
        <taxon>Rhabditida</taxon>
        <taxon>Rhabditina</taxon>
        <taxon>Rhabditomorpha</taxon>
        <taxon>Strongyloidea</taxon>
        <taxon>Heligmosomidae</taxon>
        <taxon>Heligmosomoides</taxon>
    </lineage>
</organism>
<reference evidence="3 4" key="1">
    <citation type="submission" date="2018-11" db="EMBL/GenBank/DDBJ databases">
        <authorList>
            <consortium name="Pathogen Informatics"/>
        </authorList>
    </citation>
    <scope>NUCLEOTIDE SEQUENCE [LARGE SCALE GENOMIC DNA]</scope>
</reference>
<gene>
    <name evidence="3" type="ORF">HPBE_LOCUS23971</name>
</gene>
<evidence type="ECO:0000313" key="5">
    <source>
        <dbReference type="WBParaSite" id="HPBE_0002397101-mRNA-1"/>
    </source>
</evidence>
<sequence>MPLRDLQKPVPWALLYADDVMLACEGNGDLERQMQAWCDHLAMFGLKLNVRKTEYLTTDENKSGSIMIGGIELARSECSLVQVAFADWRALRKEGTRAPEVEDLQSSRPAGSDVRS</sequence>
<dbReference type="InterPro" id="IPR043502">
    <property type="entry name" value="DNA/RNA_pol_sf"/>
</dbReference>
<feature type="domain" description="Reverse transcriptase" evidence="2">
    <location>
        <begin position="1"/>
        <end position="73"/>
    </location>
</feature>
<reference evidence="5" key="2">
    <citation type="submission" date="2019-09" db="UniProtKB">
        <authorList>
            <consortium name="WormBaseParasite"/>
        </authorList>
    </citation>
    <scope>IDENTIFICATION</scope>
</reference>
<accession>A0A183GMQ1</accession>
<proteinExistence type="predicted"/>
<keyword evidence="4" id="KW-1185">Reference proteome</keyword>
<name>A0A183GMQ1_HELPZ</name>
<dbReference type="AlphaFoldDB" id="A0A183GMQ1"/>
<dbReference type="SUPFAM" id="SSF56672">
    <property type="entry name" value="DNA/RNA polymerases"/>
    <property type="match status" value="1"/>
</dbReference>
<feature type="region of interest" description="Disordered" evidence="1">
    <location>
        <begin position="97"/>
        <end position="116"/>
    </location>
</feature>
<dbReference type="WBParaSite" id="HPBE_0002397101-mRNA-1">
    <property type="protein sequence ID" value="HPBE_0002397101-mRNA-1"/>
    <property type="gene ID" value="HPBE_0002397101"/>
</dbReference>
<dbReference type="OrthoDB" id="410404at2759"/>
<dbReference type="PROSITE" id="PS50878">
    <property type="entry name" value="RT_POL"/>
    <property type="match status" value="1"/>
</dbReference>
<evidence type="ECO:0000256" key="1">
    <source>
        <dbReference type="SAM" id="MobiDB-lite"/>
    </source>
</evidence>
<protein>
    <submittedName>
        <fullName evidence="5">Reverse transcriptase domain-containing protein</fullName>
    </submittedName>
</protein>
<dbReference type="InterPro" id="IPR000477">
    <property type="entry name" value="RT_dom"/>
</dbReference>
<evidence type="ECO:0000313" key="4">
    <source>
        <dbReference type="Proteomes" id="UP000050761"/>
    </source>
</evidence>
<dbReference type="EMBL" id="UZAH01035687">
    <property type="protein sequence ID" value="VDP42118.1"/>
    <property type="molecule type" value="Genomic_DNA"/>
</dbReference>
<evidence type="ECO:0000313" key="3">
    <source>
        <dbReference type="EMBL" id="VDP42118.1"/>
    </source>
</evidence>
<dbReference type="Proteomes" id="UP000050761">
    <property type="component" value="Unassembled WGS sequence"/>
</dbReference>
<evidence type="ECO:0000259" key="2">
    <source>
        <dbReference type="PROSITE" id="PS50878"/>
    </source>
</evidence>